<dbReference type="GO" id="GO:0003723">
    <property type="term" value="F:RNA binding"/>
    <property type="evidence" value="ECO:0007669"/>
    <property type="project" value="UniProtKB-UniRule"/>
</dbReference>
<dbReference type="STRING" id="1805483.A0A177ECF7"/>
<dbReference type="InterPro" id="IPR029063">
    <property type="entry name" value="SAM-dependent_MTases_sf"/>
</dbReference>
<proteinExistence type="inferred from homology"/>
<evidence type="ECO:0000256" key="4">
    <source>
        <dbReference type="ARBA" id="ARBA00022679"/>
    </source>
</evidence>
<dbReference type="Pfam" id="PF00398">
    <property type="entry name" value="RrnaAD"/>
    <property type="match status" value="1"/>
</dbReference>
<dbReference type="InterPro" id="IPR011530">
    <property type="entry name" value="rRNA_adenine_dimethylase"/>
</dbReference>
<evidence type="ECO:0000256" key="10">
    <source>
        <dbReference type="SAM" id="MobiDB-lite"/>
    </source>
</evidence>
<dbReference type="CDD" id="cd02440">
    <property type="entry name" value="AdoMet_MTases"/>
    <property type="match status" value="1"/>
</dbReference>
<dbReference type="GO" id="GO:0052909">
    <property type="term" value="F:18S rRNA (adenine(1779)-N(6)/adenine(1780)-N(6))-dimethyltransferase activity"/>
    <property type="evidence" value="ECO:0007669"/>
    <property type="project" value="UniProtKB-EC"/>
</dbReference>
<protein>
    <recommendedName>
        <fullName evidence="9">rRNA adenine N(6)-methyltransferase</fullName>
        <ecNumber evidence="9">2.1.1.-</ecNumber>
    </recommendedName>
</protein>
<reference evidence="12 13" key="1">
    <citation type="submission" date="2016-02" db="EMBL/GenBank/DDBJ databases">
        <title>Discovery of a natural microsporidian pathogen with a broad tissue tropism in Caenorhabditis elegans.</title>
        <authorList>
            <person name="Luallen R.J."/>
            <person name="Reinke A.W."/>
            <person name="Tong L."/>
            <person name="Botts M.R."/>
            <person name="Felix M.-A."/>
            <person name="Troemel E.R."/>
        </authorList>
    </citation>
    <scope>NUCLEOTIDE SEQUENCE [LARGE SCALE GENOMIC DNA]</scope>
    <source>
        <strain evidence="12 13">JUm2807</strain>
    </source>
</reference>
<keyword evidence="4 8" id="KW-0808">Transferase</keyword>
<keyword evidence="2 9" id="KW-0698">rRNA processing</keyword>
<comment type="caution">
    <text evidence="12">The sequence shown here is derived from an EMBL/GenBank/DDBJ whole genome shotgun (WGS) entry which is preliminary data.</text>
</comment>
<dbReference type="SMART" id="SM00650">
    <property type="entry name" value="rADc"/>
    <property type="match status" value="1"/>
</dbReference>
<keyword evidence="6 8" id="KW-0694">RNA-binding</keyword>
<keyword evidence="3 8" id="KW-0489">Methyltransferase</keyword>
<evidence type="ECO:0000313" key="12">
    <source>
        <dbReference type="EMBL" id="OAG29508.1"/>
    </source>
</evidence>
<feature type="binding site" evidence="8">
    <location>
        <position position="60"/>
    </location>
    <ligand>
        <name>S-adenosyl-L-methionine</name>
        <dbReference type="ChEBI" id="CHEBI:59789"/>
    </ligand>
</feature>
<dbReference type="PANTHER" id="PTHR11727:SF7">
    <property type="entry name" value="DIMETHYLADENOSINE TRANSFERASE-RELATED"/>
    <property type="match status" value="1"/>
</dbReference>
<evidence type="ECO:0000256" key="1">
    <source>
        <dbReference type="ARBA" id="ARBA00002977"/>
    </source>
</evidence>
<keyword evidence="5 8" id="KW-0949">S-adenosyl-L-methionine</keyword>
<dbReference type="InterPro" id="IPR001737">
    <property type="entry name" value="KsgA/Erm"/>
</dbReference>
<feature type="binding site" evidence="8">
    <location>
        <position position="14"/>
    </location>
    <ligand>
        <name>S-adenosyl-L-methionine</name>
        <dbReference type="ChEBI" id="CHEBI:59789"/>
    </ligand>
</feature>
<dbReference type="InterPro" id="IPR020596">
    <property type="entry name" value="rRNA_Ade_Mease_Trfase_CS"/>
</dbReference>
<name>A0A177ECF7_9MICR</name>
<evidence type="ECO:0000256" key="6">
    <source>
        <dbReference type="ARBA" id="ARBA00022884"/>
    </source>
</evidence>
<evidence type="ECO:0000313" key="13">
    <source>
        <dbReference type="Proteomes" id="UP000185944"/>
    </source>
</evidence>
<evidence type="ECO:0000256" key="7">
    <source>
        <dbReference type="ARBA" id="ARBA00049478"/>
    </source>
</evidence>
<dbReference type="PANTHER" id="PTHR11727">
    <property type="entry name" value="DIMETHYLADENOSINE TRANSFERASE"/>
    <property type="match status" value="1"/>
</dbReference>
<dbReference type="EMBL" id="LTDL01000040">
    <property type="protein sequence ID" value="OAG29508.1"/>
    <property type="molecule type" value="Genomic_DNA"/>
</dbReference>
<dbReference type="Proteomes" id="UP000185944">
    <property type="component" value="Unassembled WGS sequence"/>
</dbReference>
<dbReference type="FunFam" id="3.40.50.150:FF:000081">
    <property type="entry name" value="rRNA adenine N(6)-methyltransferase"/>
    <property type="match status" value="1"/>
</dbReference>
<feature type="binding site" evidence="8">
    <location>
        <position position="101"/>
    </location>
    <ligand>
        <name>S-adenosyl-L-methionine</name>
        <dbReference type="ChEBI" id="CHEBI:59789"/>
    </ligand>
</feature>
<dbReference type="InterPro" id="IPR020598">
    <property type="entry name" value="rRNA_Ade_methylase_Trfase_N"/>
</dbReference>
<feature type="compositionally biased region" description="Acidic residues" evidence="10">
    <location>
        <begin position="249"/>
        <end position="268"/>
    </location>
</feature>
<feature type="region of interest" description="Disordered" evidence="10">
    <location>
        <begin position="242"/>
        <end position="284"/>
    </location>
</feature>
<comment type="catalytic activity">
    <reaction evidence="7">
        <text>adenosine(1779)/adenosine(1780) in 18S rRNA + 4 S-adenosyl-L-methionine = N(6)-dimethyladenosine(1779)/N(6)-dimethyladenosine(1780) in 18S rRNA + 4 S-adenosyl-L-homocysteine + 4 H(+)</text>
        <dbReference type="Rhea" id="RHEA:42780"/>
        <dbReference type="Rhea" id="RHEA-COMP:10234"/>
        <dbReference type="Rhea" id="RHEA-COMP:10236"/>
        <dbReference type="ChEBI" id="CHEBI:15378"/>
        <dbReference type="ChEBI" id="CHEBI:57856"/>
        <dbReference type="ChEBI" id="CHEBI:59789"/>
        <dbReference type="ChEBI" id="CHEBI:74411"/>
        <dbReference type="ChEBI" id="CHEBI:74493"/>
        <dbReference type="EC" id="2.1.1.183"/>
    </reaction>
</comment>
<dbReference type="SUPFAM" id="SSF53335">
    <property type="entry name" value="S-adenosyl-L-methionine-dependent methyltransferases"/>
    <property type="match status" value="1"/>
</dbReference>
<dbReference type="Gene3D" id="3.40.50.150">
    <property type="entry name" value="Vaccinia Virus protein VP39"/>
    <property type="match status" value="1"/>
</dbReference>
<evidence type="ECO:0000256" key="2">
    <source>
        <dbReference type="ARBA" id="ARBA00022552"/>
    </source>
</evidence>
<dbReference type="EC" id="2.1.1.-" evidence="9"/>
<dbReference type="AlphaFoldDB" id="A0A177ECF7"/>
<evidence type="ECO:0000256" key="9">
    <source>
        <dbReference type="RuleBase" id="RU362106"/>
    </source>
</evidence>
<dbReference type="GeneID" id="93646991"/>
<feature type="binding site" evidence="8">
    <location>
        <position position="39"/>
    </location>
    <ligand>
        <name>S-adenosyl-L-methionine</name>
        <dbReference type="ChEBI" id="CHEBI:59789"/>
    </ligand>
</feature>
<evidence type="ECO:0000256" key="3">
    <source>
        <dbReference type="ARBA" id="ARBA00022603"/>
    </source>
</evidence>
<dbReference type="OrthoDB" id="74991at2759"/>
<dbReference type="Gene3D" id="1.10.8.480">
    <property type="match status" value="1"/>
</dbReference>
<keyword evidence="13" id="KW-1185">Reference proteome</keyword>
<comment type="function">
    <text evidence="1">Specifically dimethylates two adjacent adenosines in the loop of a conserved hairpin near the 3'-end of 18S rRNA in the 40S particle.</text>
</comment>
<dbReference type="PROSITE" id="PS51689">
    <property type="entry name" value="SAM_RNA_A_N6_MT"/>
    <property type="match status" value="1"/>
</dbReference>
<evidence type="ECO:0000259" key="11">
    <source>
        <dbReference type="SMART" id="SM00650"/>
    </source>
</evidence>
<organism evidence="12 13">
    <name type="scientific">Nematocida displodere</name>
    <dbReference type="NCBI Taxonomy" id="1805483"/>
    <lineage>
        <taxon>Eukaryota</taxon>
        <taxon>Fungi</taxon>
        <taxon>Fungi incertae sedis</taxon>
        <taxon>Microsporidia</taxon>
        <taxon>Nematocida</taxon>
    </lineage>
</organism>
<dbReference type="NCBIfam" id="TIGR00755">
    <property type="entry name" value="ksgA"/>
    <property type="match status" value="1"/>
</dbReference>
<evidence type="ECO:0000256" key="8">
    <source>
        <dbReference type="PROSITE-ProRule" id="PRU01026"/>
    </source>
</evidence>
<sequence>MTETLKKSFGQHLLKNPGIITALIEKARIRPTDTVLEIGPGTGNLTLKLLERAKKVVAVEKDKKIATDLLKRVGQKRRKLQLVIGDAIEVDYPEFDLCISNTPYQISSPLTFKLLTYPFKAAILMFQREFALRLCATPADPYYCRLSVSVQIRANVQHIMKVSKKSFRPPPKVESSIVRIEPKRHQPNINLNEFDGLVRLCFSRKNKTIGSIFRQTAIKNLIFRNTQAESSEGVPAGEGVFGVVGSPDFTEDPNDDGSSDGEGNDLAEQEPLPPVNEQALRRALEESGFEKERAAKMTVEDFLFLLIKFKENGVSFSA</sequence>
<dbReference type="VEuPathDB" id="MicrosporidiaDB:NEDG_00641"/>
<feature type="binding site" evidence="8">
    <location>
        <position position="86"/>
    </location>
    <ligand>
        <name>S-adenosyl-L-methionine</name>
        <dbReference type="ChEBI" id="CHEBI:59789"/>
    </ligand>
</feature>
<gene>
    <name evidence="12" type="ORF">NEDG_00641</name>
</gene>
<evidence type="ECO:0000256" key="5">
    <source>
        <dbReference type="ARBA" id="ARBA00022691"/>
    </source>
</evidence>
<accession>A0A177ECF7</accession>
<comment type="similarity">
    <text evidence="8 9">Belongs to the class I-like SAM-binding methyltransferase superfamily. rRNA adenine N(6)-methyltransferase family.</text>
</comment>
<feature type="binding site" evidence="8">
    <location>
        <position position="12"/>
    </location>
    <ligand>
        <name>S-adenosyl-L-methionine</name>
        <dbReference type="ChEBI" id="CHEBI:59789"/>
    </ligand>
</feature>
<dbReference type="RefSeq" id="XP_067544156.1">
    <property type="nucleotide sequence ID" value="XM_067688059.1"/>
</dbReference>
<dbReference type="PROSITE" id="PS01131">
    <property type="entry name" value="RRNA_A_DIMETH"/>
    <property type="match status" value="1"/>
</dbReference>
<feature type="domain" description="Ribosomal RNA adenine methylase transferase N-terminal" evidence="11">
    <location>
        <begin position="19"/>
        <end position="184"/>
    </location>
</feature>